<dbReference type="SUPFAM" id="SSF56601">
    <property type="entry name" value="beta-lactamase/transpeptidase-like"/>
    <property type="match status" value="1"/>
</dbReference>
<dbReference type="Proteomes" id="UP000029665">
    <property type="component" value="Unassembled WGS sequence"/>
</dbReference>
<evidence type="ECO:0000313" key="5">
    <source>
        <dbReference type="Proteomes" id="UP000029665"/>
    </source>
</evidence>
<dbReference type="AlphaFoldDB" id="A0A060SN52"/>
<dbReference type="OMA" id="TGYTWKR"/>
<dbReference type="InterPro" id="IPR050491">
    <property type="entry name" value="AmpC-like"/>
</dbReference>
<gene>
    <name evidence="4" type="ORF">BN946_scf184888.g12</name>
</gene>
<dbReference type="EMBL" id="CCBP010000315">
    <property type="protein sequence ID" value="CDO75962.1"/>
    <property type="molecule type" value="Genomic_DNA"/>
</dbReference>
<dbReference type="InterPro" id="IPR001466">
    <property type="entry name" value="Beta-lactam-related"/>
</dbReference>
<dbReference type="Gene3D" id="3.40.710.10">
    <property type="entry name" value="DD-peptidase/beta-lactamase superfamily"/>
    <property type="match status" value="1"/>
</dbReference>
<keyword evidence="5" id="KW-1185">Reference proteome</keyword>
<dbReference type="HOGENOM" id="CLU_020027_14_0_1"/>
<evidence type="ECO:0000256" key="1">
    <source>
        <dbReference type="ARBA" id="ARBA00038215"/>
    </source>
</evidence>
<sequence length="618" mass="66864">MRTVEQPSTSSSSLGTLLATAWITVFLALVPIASGGEISPPKVITPDMSRFVEGVLNNSTIPGLSMGIVRLDDEKHPVVELAAWGRRTEEGDGNDLEPDTLFGLASCSKAFLVTSIGLLMDDYAHGRNVTPLPPSLEVFNWDTKMIELLPEEWALGDEWASVKANLRDAFGHVSGLPRHDSSYRPGDATADVVLRMRYLPAAYELREKWSYNNQVLRSFVLCASPGLEQSANEASHSQMYMVGARIIERYANVTTGSFVTARIFDPLNMTSSSYSPSEAAGSGRLTQSWTPNGVRRTPYWFSDDVNDLFAGPGGAISSAEDMTKWLASLLNGGVDPRTNRTIVPASVLANMTTARAIQNGLPSLDTSIIGYGMGWFRMTYKDRDVVWHGGALPGFSLLVGFLPGDNLGAVILANMDGKADDVMSILYRVIDEAFDLPAGIGPSDSAVNQTPLLLTNMAGSAEEDAAPLPLSLEAYAGAYTNAAYGNISFCTPDSTSTYCAQVVEQFRLVESASGEHLPDARLYAAWPRVWSTHVRLTHASANAFKLLLPGLFPHGYGLNKTAFEYHDPVNSVGRVEFLVEDRAVRGFALINDEDAAAARAARTNGTLTEVGDAWFDKL</sequence>
<accession>A0A060SN52</accession>
<dbReference type="STRING" id="5643.A0A060SN52"/>
<dbReference type="PANTHER" id="PTHR46825:SF15">
    <property type="entry name" value="BETA-LACTAMASE-RELATED DOMAIN-CONTAINING PROTEIN"/>
    <property type="match status" value="1"/>
</dbReference>
<evidence type="ECO:0000256" key="2">
    <source>
        <dbReference type="SAM" id="SignalP"/>
    </source>
</evidence>
<keyword evidence="2" id="KW-0732">Signal</keyword>
<feature type="signal peptide" evidence="2">
    <location>
        <begin position="1"/>
        <end position="35"/>
    </location>
</feature>
<feature type="domain" description="Beta-lactamase-related" evidence="3">
    <location>
        <begin position="79"/>
        <end position="422"/>
    </location>
</feature>
<protein>
    <recommendedName>
        <fullName evidence="3">Beta-lactamase-related domain-containing protein</fullName>
    </recommendedName>
</protein>
<evidence type="ECO:0000259" key="3">
    <source>
        <dbReference type="Pfam" id="PF00144"/>
    </source>
</evidence>
<dbReference type="Pfam" id="PF00144">
    <property type="entry name" value="Beta-lactamase"/>
    <property type="match status" value="1"/>
</dbReference>
<comment type="caution">
    <text evidence="4">The sequence shown here is derived from an EMBL/GenBank/DDBJ whole genome shotgun (WGS) entry which is preliminary data.</text>
</comment>
<dbReference type="OrthoDB" id="5946976at2759"/>
<proteinExistence type="inferred from homology"/>
<feature type="chain" id="PRO_5001587581" description="Beta-lactamase-related domain-containing protein" evidence="2">
    <location>
        <begin position="36"/>
        <end position="618"/>
    </location>
</feature>
<evidence type="ECO:0000313" key="4">
    <source>
        <dbReference type="EMBL" id="CDO75962.1"/>
    </source>
</evidence>
<comment type="similarity">
    <text evidence="1">Belongs to the peptidase S12 family.</text>
</comment>
<name>A0A060SN52_PYCCI</name>
<dbReference type="InterPro" id="IPR012338">
    <property type="entry name" value="Beta-lactam/transpept-like"/>
</dbReference>
<organism evidence="4 5">
    <name type="scientific">Pycnoporus cinnabarinus</name>
    <name type="common">Cinnabar-red polypore</name>
    <name type="synonym">Trametes cinnabarina</name>
    <dbReference type="NCBI Taxonomy" id="5643"/>
    <lineage>
        <taxon>Eukaryota</taxon>
        <taxon>Fungi</taxon>
        <taxon>Dikarya</taxon>
        <taxon>Basidiomycota</taxon>
        <taxon>Agaricomycotina</taxon>
        <taxon>Agaricomycetes</taxon>
        <taxon>Polyporales</taxon>
        <taxon>Polyporaceae</taxon>
        <taxon>Trametes</taxon>
    </lineage>
</organism>
<dbReference type="PANTHER" id="PTHR46825">
    <property type="entry name" value="D-ALANYL-D-ALANINE-CARBOXYPEPTIDASE/ENDOPEPTIDASE AMPH"/>
    <property type="match status" value="1"/>
</dbReference>
<reference evidence="4" key="1">
    <citation type="submission" date="2014-01" db="EMBL/GenBank/DDBJ databases">
        <title>The genome of the white-rot fungus Pycnoporus cinnabarinus: a basidiomycete model with a versatile arsenal for lignocellulosic biomass breakdown.</title>
        <authorList>
            <person name="Levasseur A."/>
            <person name="Lomascolo A."/>
            <person name="Ruiz-Duenas F.J."/>
            <person name="Uzan E."/>
            <person name="Piumi F."/>
            <person name="Kues U."/>
            <person name="Ram A.F.J."/>
            <person name="Murat C."/>
            <person name="Haon M."/>
            <person name="Benoit I."/>
            <person name="Arfi Y."/>
            <person name="Chevret D."/>
            <person name="Drula E."/>
            <person name="Kwon M.J."/>
            <person name="Gouret P."/>
            <person name="Lesage-Meessen L."/>
            <person name="Lombard V."/>
            <person name="Mariette J."/>
            <person name="Noirot C."/>
            <person name="Park J."/>
            <person name="Patyshakuliyeva A."/>
            <person name="Wieneger R.A.B."/>
            <person name="Wosten H.A.B."/>
            <person name="Martin F."/>
            <person name="Coutinho P.M."/>
            <person name="de Vries R."/>
            <person name="Martinez A.T."/>
            <person name="Klopp C."/>
            <person name="Pontarotti P."/>
            <person name="Henrissat B."/>
            <person name="Record E."/>
        </authorList>
    </citation>
    <scope>NUCLEOTIDE SEQUENCE [LARGE SCALE GENOMIC DNA]</scope>
    <source>
        <strain evidence="4">BRFM137</strain>
    </source>
</reference>